<dbReference type="Gene3D" id="1.20.90.10">
    <property type="entry name" value="Phospholipase A2 domain"/>
    <property type="match status" value="1"/>
</dbReference>
<dbReference type="GO" id="GO:0016042">
    <property type="term" value="P:lipid catabolic process"/>
    <property type="evidence" value="ECO:0007669"/>
    <property type="project" value="InterPro"/>
</dbReference>
<dbReference type="GO" id="GO:0006644">
    <property type="term" value="P:phospholipid metabolic process"/>
    <property type="evidence" value="ECO:0007669"/>
    <property type="project" value="InterPro"/>
</dbReference>
<evidence type="ECO:0000256" key="2">
    <source>
        <dbReference type="ARBA" id="ARBA00022525"/>
    </source>
</evidence>
<feature type="disulfide bond" evidence="6">
    <location>
        <begin position="23"/>
        <end position="39"/>
    </location>
</feature>
<dbReference type="InterPro" id="IPR036444">
    <property type="entry name" value="PLipase_A2_dom_sf"/>
</dbReference>
<keyword evidence="8" id="KW-0378">Hydrolase</keyword>
<dbReference type="GO" id="GO:0050482">
    <property type="term" value="P:arachidonate secretion"/>
    <property type="evidence" value="ECO:0007669"/>
    <property type="project" value="InterPro"/>
</dbReference>
<keyword evidence="5 8" id="KW-0106">Calcium</keyword>
<dbReference type="GO" id="GO:0005543">
    <property type="term" value="F:phospholipid binding"/>
    <property type="evidence" value="ECO:0007669"/>
    <property type="project" value="TreeGrafter"/>
</dbReference>
<keyword evidence="8" id="KW-0443">Lipid metabolism</keyword>
<dbReference type="GeneTree" id="ENSGT00940000159042"/>
<feature type="compositionally biased region" description="Gly residues" evidence="9">
    <location>
        <begin position="147"/>
        <end position="156"/>
    </location>
</feature>
<evidence type="ECO:0000256" key="3">
    <source>
        <dbReference type="ARBA" id="ARBA00023157"/>
    </source>
</evidence>
<keyword evidence="3 6" id="KW-1015">Disulfide bond</keyword>
<evidence type="ECO:0000256" key="6">
    <source>
        <dbReference type="PIRSR" id="PIRSR601211-3"/>
    </source>
</evidence>
<dbReference type="SMART" id="SM00085">
    <property type="entry name" value="PA2c"/>
    <property type="match status" value="1"/>
</dbReference>
<dbReference type="GO" id="GO:0047498">
    <property type="term" value="F:calcium-dependent phospholipase A2 activity"/>
    <property type="evidence" value="ECO:0007669"/>
    <property type="project" value="TreeGrafter"/>
</dbReference>
<feature type="region of interest" description="Disordered" evidence="9">
    <location>
        <begin position="128"/>
        <end position="222"/>
    </location>
</feature>
<accession>V9KZN0</accession>
<evidence type="ECO:0000256" key="9">
    <source>
        <dbReference type="SAM" id="MobiDB-lite"/>
    </source>
</evidence>
<sequence>MGELLLCLTGRCPYDFEQYGCFCGQEGRGRPIDELDRCCFYHHCCLDEARKLGCRAGQSLTGQVYCMDQQATCTGLTLCDQFLCSCDKAAAECISASVYNSTLQGLNKEQCRGEQASCKIELQRALPDSFRSHGGPRSEESAEERVGGTGLRGPGRGRPLERRRGGGPFSETPAPPSSQLSDEDGPAPARPFRGGLRGRGTPRDGRRRNLVPPSRLPPSFFQ</sequence>
<feature type="disulfide bond" evidence="6">
    <location>
        <begin position="73"/>
        <end position="84"/>
    </location>
</feature>
<dbReference type="PROSITE" id="PS00118">
    <property type="entry name" value="PA2_HIS"/>
    <property type="match status" value="1"/>
</dbReference>
<comment type="similarity">
    <text evidence="7">Belongs to the phospholipase A2 family.</text>
</comment>
<dbReference type="PRINTS" id="PR00389">
    <property type="entry name" value="PHPHLIPASEA2"/>
</dbReference>
<dbReference type="Ensembl" id="ENSCMIT00000036850.1">
    <property type="protein sequence ID" value="ENSCMIP00000036311.1"/>
    <property type="gene ID" value="ENSCMIG00000015350.1"/>
</dbReference>
<feature type="binding site" evidence="5">
    <location>
        <position position="24"/>
    </location>
    <ligand>
        <name>Ca(2+)</name>
        <dbReference type="ChEBI" id="CHEBI:29108"/>
    </ligand>
</feature>
<evidence type="ECO:0000256" key="4">
    <source>
        <dbReference type="PIRSR" id="PIRSR601211-1"/>
    </source>
</evidence>
<evidence type="ECO:0000313" key="11">
    <source>
        <dbReference type="EMBL" id="AFP03942.1"/>
    </source>
</evidence>
<feature type="domain" description="Phospholipase A2-like central" evidence="10">
    <location>
        <begin position="1"/>
        <end position="112"/>
    </location>
</feature>
<proteinExistence type="evidence at transcript level"/>
<name>V9KZN0_CALMI</name>
<dbReference type="EC" id="3.1.1.4" evidence="8"/>
<dbReference type="Proteomes" id="UP000314986">
    <property type="component" value="Unassembled WGS sequence"/>
</dbReference>
<dbReference type="GO" id="GO:0005576">
    <property type="term" value="C:extracellular region"/>
    <property type="evidence" value="ECO:0007669"/>
    <property type="project" value="UniProtKB-SubCell"/>
</dbReference>
<evidence type="ECO:0000256" key="1">
    <source>
        <dbReference type="ARBA" id="ARBA00004613"/>
    </source>
</evidence>
<feature type="disulfide bond" evidence="6">
    <location>
        <begin position="54"/>
        <end position="79"/>
    </location>
</feature>
<keyword evidence="2 8" id="KW-0964">Secreted</keyword>
<reference evidence="11 13" key="3">
    <citation type="journal article" date="2014" name="Nature">
        <title>Elephant shark genome provides unique insights into gnathostome evolution.</title>
        <authorList>
            <consortium name="International Elephant Shark Genome Sequencing Consortium"/>
            <person name="Venkatesh B."/>
            <person name="Lee A.P."/>
            <person name="Ravi V."/>
            <person name="Maurya A.K."/>
            <person name="Lian M.M."/>
            <person name="Swann J.B."/>
            <person name="Ohta Y."/>
            <person name="Flajnik M.F."/>
            <person name="Sutoh Y."/>
            <person name="Kasahara M."/>
            <person name="Hoon S."/>
            <person name="Gangu V."/>
            <person name="Roy S.W."/>
            <person name="Irimia M."/>
            <person name="Korzh V."/>
            <person name="Kondrychyn I."/>
            <person name="Lim Z.W."/>
            <person name="Tay B.H."/>
            <person name="Tohari S."/>
            <person name="Kong K.W."/>
            <person name="Ho S."/>
            <person name="Lorente-Galdos B."/>
            <person name="Quilez J."/>
            <person name="Marques-Bonet T."/>
            <person name="Raney B.J."/>
            <person name="Ingham P.W."/>
            <person name="Tay A."/>
            <person name="Hillier L.W."/>
            <person name="Minx P."/>
            <person name="Boehm T."/>
            <person name="Wilson R.K."/>
            <person name="Brenner S."/>
            <person name="Warren W.C."/>
        </authorList>
    </citation>
    <scope>NUCLEOTIDE SEQUENCE</scope>
    <source>
        <tissue evidence="11">Kidney</tissue>
    </source>
</reference>
<dbReference type="STRING" id="7868.ENSCMIP00000036311"/>
<evidence type="ECO:0000256" key="8">
    <source>
        <dbReference type="RuleBase" id="RU361236"/>
    </source>
</evidence>
<dbReference type="Pfam" id="PF00068">
    <property type="entry name" value="Phospholip_A2_1"/>
    <property type="match status" value="1"/>
</dbReference>
<dbReference type="PANTHER" id="PTHR11716:SF1">
    <property type="entry name" value="OTOCONIN-90"/>
    <property type="match status" value="1"/>
</dbReference>
<reference evidence="12" key="4">
    <citation type="submission" date="2025-05" db="UniProtKB">
        <authorList>
            <consortium name="Ensembl"/>
        </authorList>
    </citation>
    <scope>IDENTIFICATION</scope>
</reference>
<dbReference type="PANTHER" id="PTHR11716">
    <property type="entry name" value="PHOSPHOLIPASE A2 FAMILY MEMBER"/>
    <property type="match status" value="1"/>
</dbReference>
<reference evidence="13" key="2">
    <citation type="journal article" date="2007" name="PLoS Biol.">
        <title>Survey sequencing and comparative analysis of the elephant shark (Callorhinchus milii) genome.</title>
        <authorList>
            <person name="Venkatesh B."/>
            <person name="Kirkness E.F."/>
            <person name="Loh Y.H."/>
            <person name="Halpern A.L."/>
            <person name="Lee A.P."/>
            <person name="Johnson J."/>
            <person name="Dandona N."/>
            <person name="Viswanathan L.D."/>
            <person name="Tay A."/>
            <person name="Venter J.C."/>
            <person name="Strausberg R.L."/>
            <person name="Brenner S."/>
        </authorList>
    </citation>
    <scope>NUCLEOTIDE SEQUENCE [LARGE SCALE GENOMIC DNA]</scope>
</reference>
<feature type="active site" evidence="4">
    <location>
        <position position="87"/>
    </location>
</feature>
<evidence type="ECO:0000256" key="7">
    <source>
        <dbReference type="RuleBase" id="RU003654"/>
    </source>
</evidence>
<feature type="active site" evidence="4">
    <location>
        <position position="42"/>
    </location>
</feature>
<dbReference type="OMA" id="ECISASV"/>
<feature type="compositionally biased region" description="Basic and acidic residues" evidence="9">
    <location>
        <begin position="136"/>
        <end position="146"/>
    </location>
</feature>
<keyword evidence="5" id="KW-0479">Metal-binding</keyword>
<feature type="disulfide bond" evidence="6">
    <location>
        <begin position="38"/>
        <end position="93"/>
    </location>
</feature>
<dbReference type="InterPro" id="IPR001211">
    <property type="entry name" value="PLA2"/>
</dbReference>
<evidence type="ECO:0000259" key="10">
    <source>
        <dbReference type="SMART" id="SM00085"/>
    </source>
</evidence>
<dbReference type="SUPFAM" id="SSF48619">
    <property type="entry name" value="Phospholipase A2, PLA2"/>
    <property type="match status" value="1"/>
</dbReference>
<dbReference type="InterPro" id="IPR033113">
    <property type="entry name" value="PLA2_histidine"/>
</dbReference>
<dbReference type="InterPro" id="IPR016090">
    <property type="entry name" value="PLA2-like_dom"/>
</dbReference>
<dbReference type="GO" id="GO:0005509">
    <property type="term" value="F:calcium ion binding"/>
    <property type="evidence" value="ECO:0007669"/>
    <property type="project" value="InterPro"/>
</dbReference>
<keyword evidence="13" id="KW-1185">Reference proteome</keyword>
<dbReference type="AlphaFoldDB" id="V9KZN0"/>
<comment type="catalytic activity">
    <reaction evidence="8">
        <text>a 1,2-diacyl-sn-glycero-3-phosphocholine + H2O = a 1-acyl-sn-glycero-3-phosphocholine + a fatty acid + H(+)</text>
        <dbReference type="Rhea" id="RHEA:15801"/>
        <dbReference type="ChEBI" id="CHEBI:15377"/>
        <dbReference type="ChEBI" id="CHEBI:15378"/>
        <dbReference type="ChEBI" id="CHEBI:28868"/>
        <dbReference type="ChEBI" id="CHEBI:57643"/>
        <dbReference type="ChEBI" id="CHEBI:58168"/>
        <dbReference type="EC" id="3.1.1.4"/>
    </reaction>
</comment>
<evidence type="ECO:0000313" key="12">
    <source>
        <dbReference type="Ensembl" id="ENSCMIP00000036311.1"/>
    </source>
</evidence>
<evidence type="ECO:0000313" key="13">
    <source>
        <dbReference type="Proteomes" id="UP000314986"/>
    </source>
</evidence>
<evidence type="ECO:0000256" key="5">
    <source>
        <dbReference type="PIRSR" id="PIRSR601211-2"/>
    </source>
</evidence>
<organism evidence="11">
    <name type="scientific">Callorhinchus milii</name>
    <name type="common">Ghost shark</name>
    <dbReference type="NCBI Taxonomy" id="7868"/>
    <lineage>
        <taxon>Eukaryota</taxon>
        <taxon>Metazoa</taxon>
        <taxon>Chordata</taxon>
        <taxon>Craniata</taxon>
        <taxon>Vertebrata</taxon>
        <taxon>Chondrichthyes</taxon>
        <taxon>Holocephali</taxon>
        <taxon>Chimaeriformes</taxon>
        <taxon>Callorhinchidae</taxon>
        <taxon>Callorhinchus</taxon>
    </lineage>
</organism>
<feature type="disulfide bond" evidence="6">
    <location>
        <begin position="45"/>
        <end position="86"/>
    </location>
</feature>
<protein>
    <recommendedName>
        <fullName evidence="8">Phospholipase A2</fullName>
        <ecNumber evidence="8">3.1.1.4</ecNumber>
    </recommendedName>
</protein>
<feature type="disulfide bond" evidence="6">
    <location>
        <begin position="44"/>
        <end position="118"/>
    </location>
</feature>
<dbReference type="EMBL" id="JW871424">
    <property type="protein sequence ID" value="AFP03942.1"/>
    <property type="molecule type" value="mRNA"/>
</dbReference>
<comment type="subcellular location">
    <subcellularLocation>
        <location evidence="1 8">Secreted</location>
    </subcellularLocation>
</comment>
<reference evidence="13" key="1">
    <citation type="journal article" date="2006" name="Science">
        <title>Ancient noncoding elements conserved in the human genome.</title>
        <authorList>
            <person name="Venkatesh B."/>
            <person name="Kirkness E.F."/>
            <person name="Loh Y.H."/>
            <person name="Halpern A.L."/>
            <person name="Lee A.P."/>
            <person name="Johnson J."/>
            <person name="Dandona N."/>
            <person name="Viswanathan L.D."/>
            <person name="Tay A."/>
            <person name="Venter J.C."/>
            <person name="Strausberg R.L."/>
            <person name="Brenner S."/>
        </authorList>
    </citation>
    <scope>NUCLEOTIDE SEQUENCE [LARGE SCALE GENOMIC DNA]</scope>
</reference>
<comment type="cofactor">
    <cofactor evidence="5">
        <name>Ca(2+)</name>
        <dbReference type="ChEBI" id="CHEBI:29108"/>
    </cofactor>
    <text evidence="5">Binds 1 Ca(2+) ion per subunit.</text>
</comment>
<feature type="binding site" evidence="5">
    <location>
        <position position="22"/>
    </location>
    <ligand>
        <name>Ca(2+)</name>
        <dbReference type="ChEBI" id="CHEBI:29108"/>
    </ligand>
</feature>